<dbReference type="Proteomes" id="UP001304769">
    <property type="component" value="Unassembled WGS sequence"/>
</dbReference>
<proteinExistence type="inferred from homology"/>
<gene>
    <name evidence="9" type="primary">trxA</name>
    <name evidence="9" type="ORF">SPF06_03200</name>
</gene>
<evidence type="ECO:0000313" key="10">
    <source>
        <dbReference type="Proteomes" id="UP001304769"/>
    </source>
</evidence>
<evidence type="ECO:0000256" key="2">
    <source>
        <dbReference type="ARBA" id="ARBA00022448"/>
    </source>
</evidence>
<evidence type="ECO:0000256" key="3">
    <source>
        <dbReference type="ARBA" id="ARBA00022982"/>
    </source>
</evidence>
<organism evidence="9 10">
    <name type="scientific">Sinomonas terricola</name>
    <dbReference type="NCBI Taxonomy" id="3110330"/>
    <lineage>
        <taxon>Bacteria</taxon>
        <taxon>Bacillati</taxon>
        <taxon>Actinomycetota</taxon>
        <taxon>Actinomycetes</taxon>
        <taxon>Micrococcales</taxon>
        <taxon>Micrococcaceae</taxon>
        <taxon>Sinomonas</taxon>
    </lineage>
</organism>
<dbReference type="Pfam" id="PF00085">
    <property type="entry name" value="Thioredoxin"/>
    <property type="match status" value="1"/>
</dbReference>
<comment type="caution">
    <text evidence="9">The sequence shown here is derived from an EMBL/GenBank/DDBJ whole genome shotgun (WGS) entry which is preliminary data.</text>
</comment>
<keyword evidence="4" id="KW-1015">Disulfide bond</keyword>
<dbReference type="PROSITE" id="PS51352">
    <property type="entry name" value="THIOREDOXIN_2"/>
    <property type="match status" value="1"/>
</dbReference>
<evidence type="ECO:0000256" key="1">
    <source>
        <dbReference type="ARBA" id="ARBA00008987"/>
    </source>
</evidence>
<dbReference type="InterPro" id="IPR013766">
    <property type="entry name" value="Thioredoxin_domain"/>
</dbReference>
<dbReference type="PROSITE" id="PS00194">
    <property type="entry name" value="THIOREDOXIN_1"/>
    <property type="match status" value="1"/>
</dbReference>
<dbReference type="PANTHER" id="PTHR45663">
    <property type="entry name" value="GEO12009P1"/>
    <property type="match status" value="1"/>
</dbReference>
<evidence type="ECO:0000256" key="5">
    <source>
        <dbReference type="ARBA" id="ARBA00023284"/>
    </source>
</evidence>
<feature type="domain" description="Thioredoxin" evidence="8">
    <location>
        <begin position="1"/>
        <end position="107"/>
    </location>
</feature>
<dbReference type="SUPFAM" id="SSF52833">
    <property type="entry name" value="Thioredoxin-like"/>
    <property type="match status" value="1"/>
</dbReference>
<dbReference type="EMBL" id="JAYGGQ010000001">
    <property type="protein sequence ID" value="MEA5453719.1"/>
    <property type="molecule type" value="Genomic_DNA"/>
</dbReference>
<accession>A0ABU5T2K7</accession>
<dbReference type="PRINTS" id="PR00421">
    <property type="entry name" value="THIOREDOXIN"/>
</dbReference>
<dbReference type="InterPro" id="IPR036249">
    <property type="entry name" value="Thioredoxin-like_sf"/>
</dbReference>
<dbReference type="InterPro" id="IPR017937">
    <property type="entry name" value="Thioredoxin_CS"/>
</dbReference>
<keyword evidence="2" id="KW-0813">Transport</keyword>
<evidence type="ECO:0000313" key="9">
    <source>
        <dbReference type="EMBL" id="MEA5453719.1"/>
    </source>
</evidence>
<reference evidence="9 10" key="1">
    <citation type="submission" date="2023-12" db="EMBL/GenBank/DDBJ databases">
        <title>Sinomonas terricola sp. nov, isolated from litchi orchard soil in Guangdong, PR China.</title>
        <authorList>
            <person name="Jiaxin W."/>
            <person name="Yang Z."/>
            <person name="Honghui Z."/>
        </authorList>
    </citation>
    <scope>NUCLEOTIDE SEQUENCE [LARGE SCALE GENOMIC DNA]</scope>
    <source>
        <strain evidence="9 10">JGH33</strain>
    </source>
</reference>
<comment type="similarity">
    <text evidence="1 7">Belongs to the thioredoxin family.</text>
</comment>
<dbReference type="PIRSF" id="PIRSF000077">
    <property type="entry name" value="Thioredoxin"/>
    <property type="match status" value="1"/>
</dbReference>
<evidence type="ECO:0000256" key="7">
    <source>
        <dbReference type="PIRNR" id="PIRNR000077"/>
    </source>
</evidence>
<dbReference type="Gene3D" id="3.40.30.10">
    <property type="entry name" value="Glutaredoxin"/>
    <property type="match status" value="1"/>
</dbReference>
<keyword evidence="5" id="KW-0676">Redox-active center</keyword>
<dbReference type="PANTHER" id="PTHR45663:SF11">
    <property type="entry name" value="GEO12009P1"/>
    <property type="match status" value="1"/>
</dbReference>
<dbReference type="CDD" id="cd02947">
    <property type="entry name" value="TRX_family"/>
    <property type="match status" value="1"/>
</dbReference>
<dbReference type="RefSeq" id="WP_323277468.1">
    <property type="nucleotide sequence ID" value="NZ_JAYGGQ010000001.1"/>
</dbReference>
<dbReference type="InterPro" id="IPR005746">
    <property type="entry name" value="Thioredoxin"/>
</dbReference>
<keyword evidence="3" id="KW-0249">Electron transport</keyword>
<sequence length="114" mass="12889">MSAIKHVPDETFESHVLESEKPVLVDFWAEWCAPCRVLGPILEQIHEEHDEIEIVKINIDENPAITRSYGITSIPTMKLYKGGEVEKTIIGAMSKTHLEQEMGSFLRKANKNGI</sequence>
<evidence type="ECO:0000256" key="6">
    <source>
        <dbReference type="NCBIfam" id="TIGR01068"/>
    </source>
</evidence>
<evidence type="ECO:0000256" key="4">
    <source>
        <dbReference type="ARBA" id="ARBA00023157"/>
    </source>
</evidence>
<keyword evidence="10" id="KW-1185">Reference proteome</keyword>
<protein>
    <recommendedName>
        <fullName evidence="6 7">Thioredoxin</fullName>
    </recommendedName>
</protein>
<name>A0ABU5T2K7_9MICC</name>
<evidence type="ECO:0000259" key="8">
    <source>
        <dbReference type="PROSITE" id="PS51352"/>
    </source>
</evidence>
<dbReference type="NCBIfam" id="TIGR01068">
    <property type="entry name" value="thioredoxin"/>
    <property type="match status" value="1"/>
</dbReference>